<reference evidence="3" key="1">
    <citation type="submission" date="2021-01" db="EMBL/GenBank/DDBJ databases">
        <authorList>
            <person name="Corre E."/>
            <person name="Pelletier E."/>
            <person name="Niang G."/>
            <person name="Scheremetjew M."/>
            <person name="Finn R."/>
            <person name="Kale V."/>
            <person name="Holt S."/>
            <person name="Cochrane G."/>
            <person name="Meng A."/>
            <person name="Brown T."/>
            <person name="Cohen L."/>
        </authorList>
    </citation>
    <scope>NUCLEOTIDE SEQUENCE</scope>
    <source>
        <strain evidence="3">SAG 36.94</strain>
    </source>
</reference>
<feature type="domain" description="Interferon-related developmental regulator N-terminal" evidence="2">
    <location>
        <begin position="14"/>
        <end position="301"/>
    </location>
</feature>
<feature type="region of interest" description="Disordered" evidence="1">
    <location>
        <begin position="382"/>
        <end position="430"/>
    </location>
</feature>
<dbReference type="InterPro" id="IPR007701">
    <property type="entry name" value="Interferon-rel_develop_reg_N"/>
</dbReference>
<feature type="compositionally biased region" description="Basic residues" evidence="1">
    <location>
        <begin position="411"/>
        <end position="420"/>
    </location>
</feature>
<dbReference type="AlphaFoldDB" id="A0A7S1TEW5"/>
<dbReference type="PANTHER" id="PTHR12354:SF1">
    <property type="entry name" value="INTERFERON-RELATED DEVELOPMENTAL REGULATOR 1"/>
    <property type="match status" value="1"/>
</dbReference>
<proteinExistence type="predicted"/>
<evidence type="ECO:0000313" key="3">
    <source>
        <dbReference type="EMBL" id="CAD9234707.1"/>
    </source>
</evidence>
<gene>
    <name evidence="3" type="ORF">CCAE0312_LOCUS6797</name>
</gene>
<evidence type="ECO:0000256" key="1">
    <source>
        <dbReference type="SAM" id="MobiDB-lite"/>
    </source>
</evidence>
<dbReference type="PANTHER" id="PTHR12354">
    <property type="entry name" value="INTERFERON-RELATED DEVELOPMENTAL REGULATOR"/>
    <property type="match status" value="1"/>
</dbReference>
<dbReference type="InterPro" id="IPR039777">
    <property type="entry name" value="IFRD"/>
</dbReference>
<feature type="compositionally biased region" description="Basic residues" evidence="1">
    <location>
        <begin position="392"/>
        <end position="401"/>
    </location>
</feature>
<name>A0A7S1TEW5_9RHOD</name>
<sequence>MNQVGGGRLSSGLLTKIVGTLQFERLWQRQAAMEELRSQLTGSFNLNFFEIVEPSDLLQGLLRGPLRKDALADEIERGSLLVSALFISASACYDLENMWRDARAVLARVKGPGEGQALEALAMSCFLGSNEEDEKLDTLLTFEDIIAEKTDYDVKIEVGTHQTRILGAVRGWTLLAGLVSSLEVERSVVRAVGRPLRRAAVLESSRNEGVCGELRFAAVQALGVALERVSDDHSSDDELYFDEESEDGDWGFDGEEVINEKPLRPAMAKVAKCLRRIVEQREERRSGRRTARGDRDGLRSVTLEASASIDQYSSSALAPTSWADGIRLTGGEILVCRGATESSRLWALRSILGGGLRRHLERNPTVREIFSLGPVQNVALYDEDDEASSSQTKRKAQSRARHVAERERSQGRARLRRARTAKVEGSGVED</sequence>
<protein>
    <recommendedName>
        <fullName evidence="2">Interferon-related developmental regulator N-terminal domain-containing protein</fullName>
    </recommendedName>
</protein>
<dbReference type="EMBL" id="HBGH01012240">
    <property type="protein sequence ID" value="CAD9234707.1"/>
    <property type="molecule type" value="Transcribed_RNA"/>
</dbReference>
<accession>A0A7S1TEW5</accession>
<evidence type="ECO:0000259" key="2">
    <source>
        <dbReference type="Pfam" id="PF05004"/>
    </source>
</evidence>
<organism evidence="3">
    <name type="scientific">Compsopogon caeruleus</name>
    <dbReference type="NCBI Taxonomy" id="31354"/>
    <lineage>
        <taxon>Eukaryota</taxon>
        <taxon>Rhodophyta</taxon>
        <taxon>Compsopogonophyceae</taxon>
        <taxon>Compsopogonales</taxon>
        <taxon>Compsopogonaceae</taxon>
        <taxon>Compsopogon</taxon>
    </lineage>
</organism>
<dbReference type="Pfam" id="PF05004">
    <property type="entry name" value="IFRD"/>
    <property type="match status" value="1"/>
</dbReference>